<accession>A0A067D2W6</accession>
<keyword evidence="3" id="KW-1185">Reference proteome</keyword>
<protein>
    <recommendedName>
        <fullName evidence="4">Leucine-rich repeat-containing N-terminal plant-type domain-containing protein</fullName>
    </recommendedName>
</protein>
<gene>
    <name evidence="2" type="ORF">SPRG_02179</name>
</gene>
<dbReference type="AlphaFoldDB" id="A0A067D2W6"/>
<reference evidence="2 3" key="1">
    <citation type="journal article" date="2013" name="PLoS Genet.">
        <title>Distinctive expansion of potential virulence genes in the genome of the oomycete fish pathogen Saprolegnia parasitica.</title>
        <authorList>
            <person name="Jiang R.H."/>
            <person name="de Bruijn I."/>
            <person name="Haas B.J."/>
            <person name="Belmonte R."/>
            <person name="Lobach L."/>
            <person name="Christie J."/>
            <person name="van den Ackerveken G."/>
            <person name="Bottin A."/>
            <person name="Bulone V."/>
            <person name="Diaz-Moreno S.M."/>
            <person name="Dumas B."/>
            <person name="Fan L."/>
            <person name="Gaulin E."/>
            <person name="Govers F."/>
            <person name="Grenville-Briggs L.J."/>
            <person name="Horner N.R."/>
            <person name="Levin J.Z."/>
            <person name="Mammella M."/>
            <person name="Meijer H.J."/>
            <person name="Morris P."/>
            <person name="Nusbaum C."/>
            <person name="Oome S."/>
            <person name="Phillips A.J."/>
            <person name="van Rooyen D."/>
            <person name="Rzeszutek E."/>
            <person name="Saraiva M."/>
            <person name="Secombes C.J."/>
            <person name="Seidl M.F."/>
            <person name="Snel B."/>
            <person name="Stassen J.H."/>
            <person name="Sykes S."/>
            <person name="Tripathy S."/>
            <person name="van den Berg H."/>
            <person name="Vega-Arreguin J.C."/>
            <person name="Wawra S."/>
            <person name="Young S.K."/>
            <person name="Zeng Q."/>
            <person name="Dieguez-Uribeondo J."/>
            <person name="Russ C."/>
            <person name="Tyler B.M."/>
            <person name="van West P."/>
        </authorList>
    </citation>
    <scope>NUCLEOTIDE SEQUENCE [LARGE SCALE GENOMIC DNA]</scope>
    <source>
        <strain evidence="2 3">CBS 223.65</strain>
    </source>
</reference>
<name>A0A067D2W6_SAPPC</name>
<feature type="signal peptide" evidence="1">
    <location>
        <begin position="1"/>
        <end position="17"/>
    </location>
</feature>
<feature type="chain" id="PRO_5001638322" description="Leucine-rich repeat-containing N-terminal plant-type domain-containing protein" evidence="1">
    <location>
        <begin position="18"/>
        <end position="152"/>
    </location>
</feature>
<dbReference type="VEuPathDB" id="FungiDB:SPRG_02179"/>
<dbReference type="GeneID" id="24124742"/>
<keyword evidence="1" id="KW-0732">Signal</keyword>
<evidence type="ECO:0000313" key="2">
    <source>
        <dbReference type="EMBL" id="KDO33372.1"/>
    </source>
</evidence>
<evidence type="ECO:0008006" key="4">
    <source>
        <dbReference type="Google" id="ProtNLM"/>
    </source>
</evidence>
<evidence type="ECO:0000313" key="3">
    <source>
        <dbReference type="Proteomes" id="UP000030745"/>
    </source>
</evidence>
<dbReference type="RefSeq" id="XP_012196120.1">
    <property type="nucleotide sequence ID" value="XM_012340730.1"/>
</dbReference>
<dbReference type="EMBL" id="KK583193">
    <property type="protein sequence ID" value="KDO33372.1"/>
    <property type="molecule type" value="Genomic_DNA"/>
</dbReference>
<evidence type="ECO:0000256" key="1">
    <source>
        <dbReference type="SAM" id="SignalP"/>
    </source>
</evidence>
<organism evidence="2 3">
    <name type="scientific">Saprolegnia parasitica (strain CBS 223.65)</name>
    <dbReference type="NCBI Taxonomy" id="695850"/>
    <lineage>
        <taxon>Eukaryota</taxon>
        <taxon>Sar</taxon>
        <taxon>Stramenopiles</taxon>
        <taxon>Oomycota</taxon>
        <taxon>Saprolegniomycetes</taxon>
        <taxon>Saprolegniales</taxon>
        <taxon>Saprolegniaceae</taxon>
        <taxon>Saprolegnia</taxon>
    </lineage>
</organism>
<dbReference type="KEGG" id="spar:SPRG_02179"/>
<sequence>MVTLRVVLVGAAAVVAAISAVERPTLRTACPDGACVQYPNGTLVAVPRSAEWDVVVNCSLPFTDIEALPANASSIILDSVGLERLPHDLRVDTAGRAVLAQRLAFPNNALTSLERVHLPAGTTHWQDTNRDVHKNAIATLGDVSMNSNLVHL</sequence>
<dbReference type="Proteomes" id="UP000030745">
    <property type="component" value="Unassembled WGS sequence"/>
</dbReference>
<proteinExistence type="predicted"/>